<feature type="non-terminal residue" evidence="2">
    <location>
        <position position="191"/>
    </location>
</feature>
<feature type="domain" description="Calcineurin-like phosphoesterase" evidence="1">
    <location>
        <begin position="3"/>
        <end position="162"/>
    </location>
</feature>
<sequence>VHLLHFADLHLGIENYGRLDPATGLHSRLLDFRDRLATIFETAIERGVDAVLFAGDLYRTPTPNPTWQREFALQLRRLQQADIPIVLVVGNHDTPAAFGRATSVDVFNALDLAGTHVVRAPLLFTLPTKSGPLQIAGLPWPTRHYLRTHETYRQLPQEDLLREISRLCARQIRDLADRLDKDVPAVLVAHV</sequence>
<evidence type="ECO:0000313" key="2">
    <source>
        <dbReference type="EMBL" id="SVD98742.1"/>
    </source>
</evidence>
<dbReference type="NCBIfam" id="TIGR00619">
    <property type="entry name" value="sbcd"/>
    <property type="match status" value="1"/>
</dbReference>
<proteinExistence type="predicted"/>
<dbReference type="GO" id="GO:0008408">
    <property type="term" value="F:3'-5' exonuclease activity"/>
    <property type="evidence" value="ECO:0007669"/>
    <property type="project" value="InterPro"/>
</dbReference>
<dbReference type="PANTHER" id="PTHR30337">
    <property type="entry name" value="COMPONENT OF ATP-DEPENDENT DSDNA EXONUCLEASE"/>
    <property type="match status" value="1"/>
</dbReference>
<protein>
    <recommendedName>
        <fullName evidence="1">Calcineurin-like phosphoesterase domain-containing protein</fullName>
    </recommendedName>
</protein>
<dbReference type="PANTHER" id="PTHR30337:SF0">
    <property type="entry name" value="NUCLEASE SBCCD SUBUNIT D"/>
    <property type="match status" value="1"/>
</dbReference>
<dbReference type="GO" id="GO:0004519">
    <property type="term" value="F:endonuclease activity"/>
    <property type="evidence" value="ECO:0007669"/>
    <property type="project" value="InterPro"/>
</dbReference>
<dbReference type="InterPro" id="IPR004843">
    <property type="entry name" value="Calcineurin-like_PHP"/>
</dbReference>
<reference evidence="2" key="1">
    <citation type="submission" date="2018-05" db="EMBL/GenBank/DDBJ databases">
        <authorList>
            <person name="Lanie J.A."/>
            <person name="Ng W.-L."/>
            <person name="Kazmierczak K.M."/>
            <person name="Andrzejewski T.M."/>
            <person name="Davidsen T.M."/>
            <person name="Wayne K.J."/>
            <person name="Tettelin H."/>
            <person name="Glass J.I."/>
            <person name="Rusch D."/>
            <person name="Podicherti R."/>
            <person name="Tsui H.-C.T."/>
            <person name="Winkler M.E."/>
        </authorList>
    </citation>
    <scope>NUCLEOTIDE SEQUENCE</scope>
</reference>
<dbReference type="Pfam" id="PF00149">
    <property type="entry name" value="Metallophos"/>
    <property type="match status" value="1"/>
</dbReference>
<dbReference type="Gene3D" id="3.60.21.10">
    <property type="match status" value="1"/>
</dbReference>
<evidence type="ECO:0000259" key="1">
    <source>
        <dbReference type="Pfam" id="PF00149"/>
    </source>
</evidence>
<dbReference type="SUPFAM" id="SSF56300">
    <property type="entry name" value="Metallo-dependent phosphatases"/>
    <property type="match status" value="1"/>
</dbReference>
<name>A0A382ZTE5_9ZZZZ</name>
<gene>
    <name evidence="2" type="ORF">METZ01_LOCUS451596</name>
</gene>
<dbReference type="InterPro" id="IPR004593">
    <property type="entry name" value="SbcD"/>
</dbReference>
<dbReference type="EMBL" id="UINC01186495">
    <property type="protein sequence ID" value="SVD98742.1"/>
    <property type="molecule type" value="Genomic_DNA"/>
</dbReference>
<organism evidence="2">
    <name type="scientific">marine metagenome</name>
    <dbReference type="NCBI Taxonomy" id="408172"/>
    <lineage>
        <taxon>unclassified sequences</taxon>
        <taxon>metagenomes</taxon>
        <taxon>ecological metagenomes</taxon>
    </lineage>
</organism>
<dbReference type="GO" id="GO:0006259">
    <property type="term" value="P:DNA metabolic process"/>
    <property type="evidence" value="ECO:0007669"/>
    <property type="project" value="InterPro"/>
</dbReference>
<dbReference type="InterPro" id="IPR050535">
    <property type="entry name" value="DNA_Repair-Maintenance_Comp"/>
</dbReference>
<accession>A0A382ZTE5</accession>
<dbReference type="AlphaFoldDB" id="A0A382ZTE5"/>
<dbReference type="InterPro" id="IPR029052">
    <property type="entry name" value="Metallo-depent_PP-like"/>
</dbReference>
<feature type="non-terminal residue" evidence="2">
    <location>
        <position position="1"/>
    </location>
</feature>